<dbReference type="EC" id="1.3.99.27" evidence="2"/>
<dbReference type="PANTHER" id="PTHR42923">
    <property type="entry name" value="PROTOPORPHYRINOGEN OXIDASE"/>
    <property type="match status" value="1"/>
</dbReference>
<evidence type="ECO:0000256" key="1">
    <source>
        <dbReference type="SAM" id="SignalP"/>
    </source>
</evidence>
<evidence type="ECO:0000313" key="2">
    <source>
        <dbReference type="EMBL" id="PRQ23224.1"/>
    </source>
</evidence>
<dbReference type="PANTHER" id="PTHR42923:SF17">
    <property type="entry name" value="AMINE OXIDASE DOMAIN-CONTAINING PROTEIN"/>
    <property type="match status" value="1"/>
</dbReference>
<dbReference type="Gramene" id="PRQ23224">
    <property type="protein sequence ID" value="PRQ23224"/>
    <property type="gene ID" value="RchiOBHm_Chr6g0258991"/>
</dbReference>
<dbReference type="OMA" id="METCNMS"/>
<protein>
    <submittedName>
        <fullName evidence="2">Putative 1-hydroxycarotenoid 3,4-desaturase</fullName>
        <ecNumber evidence="2">1.3.99.27</ecNumber>
    </submittedName>
</protein>
<keyword evidence="3" id="KW-1185">Reference proteome</keyword>
<name>A0A2P6PMR8_ROSCH</name>
<accession>A0A2P6PMR8</accession>
<proteinExistence type="predicted"/>
<feature type="chain" id="PRO_5015118095" evidence="1">
    <location>
        <begin position="17"/>
        <end position="141"/>
    </location>
</feature>
<dbReference type="GO" id="GO:0016491">
    <property type="term" value="F:oxidoreductase activity"/>
    <property type="evidence" value="ECO:0007669"/>
    <property type="project" value="UniProtKB-KW"/>
</dbReference>
<gene>
    <name evidence="2" type="ORF">RchiOBHm_Chr6g0258991</name>
</gene>
<dbReference type="SUPFAM" id="SSF51905">
    <property type="entry name" value="FAD/NAD(P)-binding domain"/>
    <property type="match status" value="1"/>
</dbReference>
<dbReference type="Pfam" id="PF13450">
    <property type="entry name" value="NAD_binding_8"/>
    <property type="match status" value="1"/>
</dbReference>
<reference evidence="2 3" key="1">
    <citation type="journal article" date="2018" name="Nat. Genet.">
        <title>The Rosa genome provides new insights in the design of modern roses.</title>
        <authorList>
            <person name="Bendahmane M."/>
        </authorList>
    </citation>
    <scope>NUCLEOTIDE SEQUENCE [LARGE SCALE GENOMIC DNA]</scope>
    <source>
        <strain evidence="3">cv. Old Blush</strain>
    </source>
</reference>
<keyword evidence="2" id="KW-0560">Oxidoreductase</keyword>
<feature type="signal peptide" evidence="1">
    <location>
        <begin position="1"/>
        <end position="16"/>
    </location>
</feature>
<keyword evidence="1" id="KW-0732">Signal</keyword>
<evidence type="ECO:0000313" key="3">
    <source>
        <dbReference type="Proteomes" id="UP000238479"/>
    </source>
</evidence>
<organism evidence="2 3">
    <name type="scientific">Rosa chinensis</name>
    <name type="common">China rose</name>
    <dbReference type="NCBI Taxonomy" id="74649"/>
    <lineage>
        <taxon>Eukaryota</taxon>
        <taxon>Viridiplantae</taxon>
        <taxon>Streptophyta</taxon>
        <taxon>Embryophyta</taxon>
        <taxon>Tracheophyta</taxon>
        <taxon>Spermatophyta</taxon>
        <taxon>Magnoliopsida</taxon>
        <taxon>eudicotyledons</taxon>
        <taxon>Gunneridae</taxon>
        <taxon>Pentapetalae</taxon>
        <taxon>rosids</taxon>
        <taxon>fabids</taxon>
        <taxon>Rosales</taxon>
        <taxon>Rosaceae</taxon>
        <taxon>Rosoideae</taxon>
        <taxon>Rosoideae incertae sedis</taxon>
        <taxon>Rosa</taxon>
    </lineage>
</organism>
<dbReference type="STRING" id="74649.A0A2P6PMR8"/>
<dbReference type="InterPro" id="IPR050464">
    <property type="entry name" value="Zeta_carotene_desat/Oxidored"/>
</dbReference>
<dbReference type="InterPro" id="IPR036188">
    <property type="entry name" value="FAD/NAD-bd_sf"/>
</dbReference>
<sequence>MKVALIGFGISGLVSAYFLAKESVEVVLYEKKDYPGDHARTVTYDGVDLDLGFMVFNHVMYPNMMEFFESLGVGMETCNMSFSVSLDKGWGCEWGSRNSLSSLFAKKKNLFNPYFWKMLQEITKFEHDLIKDLWKEAYLGS</sequence>
<dbReference type="EMBL" id="PDCK01000044">
    <property type="protein sequence ID" value="PRQ23224.1"/>
    <property type="molecule type" value="Genomic_DNA"/>
</dbReference>
<dbReference type="AlphaFoldDB" id="A0A2P6PMR8"/>
<comment type="caution">
    <text evidence="2">The sequence shown here is derived from an EMBL/GenBank/DDBJ whole genome shotgun (WGS) entry which is preliminary data.</text>
</comment>
<dbReference type="Gene3D" id="3.50.50.60">
    <property type="entry name" value="FAD/NAD(P)-binding domain"/>
    <property type="match status" value="1"/>
</dbReference>
<dbReference type="Proteomes" id="UP000238479">
    <property type="component" value="Chromosome 6"/>
</dbReference>